<dbReference type="GO" id="GO:0006487">
    <property type="term" value="P:protein N-linked glycosylation"/>
    <property type="evidence" value="ECO:0007669"/>
    <property type="project" value="TreeGrafter"/>
</dbReference>
<keyword evidence="4" id="KW-0732">Signal</keyword>
<dbReference type="AlphaFoldDB" id="A0A6B2LYJ3"/>
<gene>
    <name evidence="6" type="ORF">G0Q06_00870</name>
</gene>
<dbReference type="EMBL" id="JAAGNX010000001">
    <property type="protein sequence ID" value="NDV60994.1"/>
    <property type="molecule type" value="Genomic_DNA"/>
</dbReference>
<feature type="chain" id="PRO_5025376374" description="Mannosylglycerate hydrolase MGH1-like glycoside hydrolase domain-containing protein" evidence="4">
    <location>
        <begin position="21"/>
        <end position="486"/>
    </location>
</feature>
<dbReference type="Pfam" id="PF22422">
    <property type="entry name" value="MGH1-like_GH"/>
    <property type="match status" value="2"/>
</dbReference>
<dbReference type="RefSeq" id="WP_163961515.1">
    <property type="nucleotide sequence ID" value="NZ_JAAGNX010000001.1"/>
</dbReference>
<feature type="domain" description="Mannosylglycerate hydrolase MGH1-like glycoside hydrolase" evidence="5">
    <location>
        <begin position="196"/>
        <end position="370"/>
    </location>
</feature>
<keyword evidence="7" id="KW-1185">Reference proteome</keyword>
<evidence type="ECO:0000313" key="7">
    <source>
        <dbReference type="Proteomes" id="UP000478417"/>
    </source>
</evidence>
<dbReference type="InterPro" id="IPR012341">
    <property type="entry name" value="6hp_glycosidase-like_sf"/>
</dbReference>
<dbReference type="GO" id="GO:0004573">
    <property type="term" value="F:Glc3Man9GlcNAc2 oligosaccharide glucosidase activity"/>
    <property type="evidence" value="ECO:0007669"/>
    <property type="project" value="InterPro"/>
</dbReference>
<sequence length="486" mass="55699">MKKTIFVTLLLLGCWAVVDAAVPEDWRADLPQPIVEDHPEWVDFYYEAWRFAELKKMTYEGHTIFDTAFKPGKVWLWDTVWISHFGIYVQDANPDIRDPMYAYDMFYAQQRADGCIPHVWKTTGDHSYKVHNPIFTLGELNYYRHTGDKSRLAVVLPKLDRFYFYLKQQYGEPDGLYRNFDWHNGMDNRPVADLSIDSTCEQAMVAGHLKQIAKLVGDDARAAKFDKEYLALKTRINETMWSEQDQFYTDLNADRTPFNAWSVASYWALLSGVADVEQASSMNAHLFDEANFKTPFMVPTLGRKSPGYDADGGLYWRGAVWVPTNTMVIKGLQKYGYTDAAREIAINGLEGMVATWRETGTLWENYDQENPGKRGERSRPDFVGWSGVQPIATLIETIIGIQTNAPENRIEWTLRMTEEHGARDLKWGPNYMREVDLVAESRTSTDSPVSLIISSNTPFTLVVDTGYTIKEFGVEKGSNQTFLIQH</sequence>
<comment type="caution">
    <text evidence="6">The sequence shown here is derived from an EMBL/GenBank/DDBJ whole genome shotgun (WGS) entry which is preliminary data.</text>
</comment>
<keyword evidence="3" id="KW-0326">Glycosidase</keyword>
<evidence type="ECO:0000313" key="6">
    <source>
        <dbReference type="EMBL" id="NDV60994.1"/>
    </source>
</evidence>
<dbReference type="InterPro" id="IPR004888">
    <property type="entry name" value="Glycoside_hydrolase_63"/>
</dbReference>
<dbReference type="InterPro" id="IPR008928">
    <property type="entry name" value="6-hairpin_glycosidase_sf"/>
</dbReference>
<dbReference type="GO" id="GO:0009311">
    <property type="term" value="P:oligosaccharide metabolic process"/>
    <property type="evidence" value="ECO:0007669"/>
    <property type="project" value="InterPro"/>
</dbReference>
<dbReference type="Proteomes" id="UP000478417">
    <property type="component" value="Unassembled WGS sequence"/>
</dbReference>
<evidence type="ECO:0000256" key="1">
    <source>
        <dbReference type="ARBA" id="ARBA00010833"/>
    </source>
</evidence>
<keyword evidence="2" id="KW-0378">Hydrolase</keyword>
<dbReference type="PANTHER" id="PTHR10412">
    <property type="entry name" value="MANNOSYL-OLIGOSACCHARIDE GLUCOSIDASE"/>
    <property type="match status" value="1"/>
</dbReference>
<evidence type="ECO:0000256" key="4">
    <source>
        <dbReference type="SAM" id="SignalP"/>
    </source>
</evidence>
<proteinExistence type="inferred from homology"/>
<reference evidence="6 7" key="1">
    <citation type="submission" date="2020-02" db="EMBL/GenBank/DDBJ databases">
        <title>Albibacoteraceae fam. nov., the first described family within the subdivision 4 Verrucomicrobia.</title>
        <authorList>
            <person name="Xi F."/>
        </authorList>
    </citation>
    <scope>NUCLEOTIDE SEQUENCE [LARGE SCALE GENOMIC DNA]</scope>
    <source>
        <strain evidence="6 7">CK1056</strain>
    </source>
</reference>
<comment type="similarity">
    <text evidence="1">Belongs to the glycosyl hydrolase 63 family.</text>
</comment>
<dbReference type="PANTHER" id="PTHR10412:SF11">
    <property type="entry name" value="MANNOSYL-OLIGOSACCHARIDE GLUCOSIDASE"/>
    <property type="match status" value="1"/>
</dbReference>
<evidence type="ECO:0000259" key="5">
    <source>
        <dbReference type="Pfam" id="PF22422"/>
    </source>
</evidence>
<dbReference type="SUPFAM" id="SSF48208">
    <property type="entry name" value="Six-hairpin glycosidases"/>
    <property type="match status" value="1"/>
</dbReference>
<protein>
    <recommendedName>
        <fullName evidence="5">Mannosylglycerate hydrolase MGH1-like glycoside hydrolase domain-containing protein</fullName>
    </recommendedName>
</protein>
<name>A0A6B2LYJ3_9BACT</name>
<dbReference type="InterPro" id="IPR054491">
    <property type="entry name" value="MGH1-like_GH"/>
</dbReference>
<accession>A0A6B2LYJ3</accession>
<feature type="signal peptide" evidence="4">
    <location>
        <begin position="1"/>
        <end position="20"/>
    </location>
</feature>
<evidence type="ECO:0000256" key="2">
    <source>
        <dbReference type="ARBA" id="ARBA00022801"/>
    </source>
</evidence>
<evidence type="ECO:0000256" key="3">
    <source>
        <dbReference type="ARBA" id="ARBA00023295"/>
    </source>
</evidence>
<feature type="domain" description="Mannosylglycerate hydrolase MGH1-like glycoside hydrolase" evidence="5">
    <location>
        <begin position="104"/>
        <end position="195"/>
    </location>
</feature>
<organism evidence="6 7">
    <name type="scientific">Oceanipulchritudo coccoides</name>
    <dbReference type="NCBI Taxonomy" id="2706888"/>
    <lineage>
        <taxon>Bacteria</taxon>
        <taxon>Pseudomonadati</taxon>
        <taxon>Verrucomicrobiota</taxon>
        <taxon>Opitutia</taxon>
        <taxon>Puniceicoccales</taxon>
        <taxon>Oceanipulchritudinaceae</taxon>
        <taxon>Oceanipulchritudo</taxon>
    </lineage>
</organism>
<dbReference type="Gene3D" id="1.50.10.10">
    <property type="match status" value="1"/>
</dbReference>